<protein>
    <submittedName>
        <fullName evidence="1">Uncharacterized protein</fullName>
    </submittedName>
</protein>
<evidence type="ECO:0000313" key="2">
    <source>
        <dbReference type="Proteomes" id="UP000499080"/>
    </source>
</evidence>
<sequence length="90" mass="10053">MFCRLLCLPSVPSRVQEKGKREPPISVIGGDIIATTILAISSPLKPKSRLEPERLVATICFDFFAILCYPFFNIQNLIDHLDSFTSNQLG</sequence>
<dbReference type="Proteomes" id="UP000499080">
    <property type="component" value="Unassembled WGS sequence"/>
</dbReference>
<keyword evidence="2" id="KW-1185">Reference proteome</keyword>
<dbReference type="AlphaFoldDB" id="A0A4Y2M0H7"/>
<reference evidence="1 2" key="1">
    <citation type="journal article" date="2019" name="Sci. Rep.">
        <title>Orb-weaving spider Araneus ventricosus genome elucidates the spidroin gene catalogue.</title>
        <authorList>
            <person name="Kono N."/>
            <person name="Nakamura H."/>
            <person name="Ohtoshi R."/>
            <person name="Moran D.A.P."/>
            <person name="Shinohara A."/>
            <person name="Yoshida Y."/>
            <person name="Fujiwara M."/>
            <person name="Mori M."/>
            <person name="Tomita M."/>
            <person name="Arakawa K."/>
        </authorList>
    </citation>
    <scope>NUCLEOTIDE SEQUENCE [LARGE SCALE GENOMIC DNA]</scope>
</reference>
<gene>
    <name evidence="1" type="ORF">AVEN_237047_1</name>
</gene>
<comment type="caution">
    <text evidence="1">The sequence shown here is derived from an EMBL/GenBank/DDBJ whole genome shotgun (WGS) entry which is preliminary data.</text>
</comment>
<accession>A0A4Y2M0H7</accession>
<proteinExistence type="predicted"/>
<name>A0A4Y2M0H7_ARAVE</name>
<organism evidence="1 2">
    <name type="scientific">Araneus ventricosus</name>
    <name type="common">Orbweaver spider</name>
    <name type="synonym">Epeira ventricosa</name>
    <dbReference type="NCBI Taxonomy" id="182803"/>
    <lineage>
        <taxon>Eukaryota</taxon>
        <taxon>Metazoa</taxon>
        <taxon>Ecdysozoa</taxon>
        <taxon>Arthropoda</taxon>
        <taxon>Chelicerata</taxon>
        <taxon>Arachnida</taxon>
        <taxon>Araneae</taxon>
        <taxon>Araneomorphae</taxon>
        <taxon>Entelegynae</taxon>
        <taxon>Araneoidea</taxon>
        <taxon>Araneidae</taxon>
        <taxon>Araneus</taxon>
    </lineage>
</organism>
<evidence type="ECO:0000313" key="1">
    <source>
        <dbReference type="EMBL" id="GBN19920.1"/>
    </source>
</evidence>
<dbReference type="EMBL" id="BGPR01006542">
    <property type="protein sequence ID" value="GBN19920.1"/>
    <property type="molecule type" value="Genomic_DNA"/>
</dbReference>